<evidence type="ECO:0000313" key="2">
    <source>
        <dbReference type="EMBL" id="BCJ30671.1"/>
    </source>
</evidence>
<evidence type="ECO:0000313" key="3">
    <source>
        <dbReference type="Proteomes" id="UP000680750"/>
    </source>
</evidence>
<evidence type="ECO:0008006" key="4">
    <source>
        <dbReference type="Google" id="ProtNLM"/>
    </source>
</evidence>
<dbReference type="KEGG" id="aser:Asera_47790"/>
<keyword evidence="3" id="KW-1185">Reference proteome</keyword>
<evidence type="ECO:0000256" key="1">
    <source>
        <dbReference type="SAM" id="SignalP"/>
    </source>
</evidence>
<proteinExistence type="predicted"/>
<sequence length="420" mass="44280">MLGLAAAVGAAAATPALLSAGAAEAAHRPVREQYGSVGGGQHPVHVLRVGAPAARQVLVLVAGQFGAAGSLRVLARELAGRLPGTQVWAVDRRETNLADLSELRGGDPDRAADRYLNGRYRSVRPASAPYVAEWGLATALCDLRRVVRAAGTGGRRVVLGGHSWGATTALAYAAWDFAGQPGHRHLAGLVLIDGGVHDAFAGEGDVYRVTPEQARAGLADIAAGAVFDPSLTLGRTETYAILQVLAGRYALAAPDAPSTLAERLPVPLRPPGPVSNTGLLRSEYVDAPLVPDLSVNPAYTSIETVAGTLAVVRPGAFEWYWPQRLTLDLSAADPFARTATTELLGLRLWHPTTIDVPLYSFQSGLTHGTANAAARWVVAHSRIPSASYDGDEAMTHLDALWAGRNPMLDTLVPFLRRLEH</sequence>
<name>A0A810L8K7_9ACTN</name>
<organism evidence="2 3">
    <name type="scientific">Actinocatenispora sera</name>
    <dbReference type="NCBI Taxonomy" id="390989"/>
    <lineage>
        <taxon>Bacteria</taxon>
        <taxon>Bacillati</taxon>
        <taxon>Actinomycetota</taxon>
        <taxon>Actinomycetes</taxon>
        <taxon>Micromonosporales</taxon>
        <taxon>Micromonosporaceae</taxon>
        <taxon>Actinocatenispora</taxon>
    </lineage>
</organism>
<feature type="chain" id="PRO_5032643545" description="Alpha/beta hydrolase family protein" evidence="1">
    <location>
        <begin position="26"/>
        <end position="420"/>
    </location>
</feature>
<dbReference type="InterPro" id="IPR029058">
    <property type="entry name" value="AB_hydrolase_fold"/>
</dbReference>
<gene>
    <name evidence="2" type="ORF">Asera_47790</name>
</gene>
<protein>
    <recommendedName>
        <fullName evidence="4">Alpha/beta hydrolase family protein</fullName>
    </recommendedName>
</protein>
<dbReference type="SUPFAM" id="SSF53474">
    <property type="entry name" value="alpha/beta-Hydrolases"/>
    <property type="match status" value="1"/>
</dbReference>
<dbReference type="Proteomes" id="UP000680750">
    <property type="component" value="Chromosome"/>
</dbReference>
<reference evidence="2" key="1">
    <citation type="submission" date="2020-08" db="EMBL/GenBank/DDBJ databases">
        <title>Whole genome shotgun sequence of Actinocatenispora sera NBRC 101916.</title>
        <authorList>
            <person name="Komaki H."/>
            <person name="Tamura T."/>
        </authorList>
    </citation>
    <scope>NUCLEOTIDE SEQUENCE</scope>
    <source>
        <strain evidence="2">NBRC 101916</strain>
    </source>
</reference>
<dbReference type="AlphaFoldDB" id="A0A810L8K7"/>
<dbReference type="Gene3D" id="3.40.50.1820">
    <property type="entry name" value="alpha/beta hydrolase"/>
    <property type="match status" value="1"/>
</dbReference>
<feature type="signal peptide" evidence="1">
    <location>
        <begin position="1"/>
        <end position="25"/>
    </location>
</feature>
<accession>A0A810L8K7</accession>
<dbReference type="EMBL" id="AP023354">
    <property type="protein sequence ID" value="BCJ30671.1"/>
    <property type="molecule type" value="Genomic_DNA"/>
</dbReference>
<keyword evidence="1" id="KW-0732">Signal</keyword>